<keyword evidence="7 10" id="KW-0067">ATP-binding</keyword>
<keyword evidence="9 10" id="KW-0472">Membrane</keyword>
<dbReference type="Pfam" id="PF19293">
    <property type="entry name" value="CdaA_N"/>
    <property type="match status" value="1"/>
</dbReference>
<feature type="transmembrane region" description="Helical" evidence="10">
    <location>
        <begin position="56"/>
        <end position="77"/>
    </location>
</feature>
<dbReference type="Proteomes" id="UP000249239">
    <property type="component" value="Unassembled WGS sequence"/>
</dbReference>
<comment type="caution">
    <text evidence="12">The sequence shown here is derived from an EMBL/GenBank/DDBJ whole genome shotgun (WGS) entry which is preliminary data.</text>
</comment>
<dbReference type="OrthoDB" id="9807385at2"/>
<evidence type="ECO:0000256" key="9">
    <source>
        <dbReference type="ARBA" id="ARBA00023136"/>
    </source>
</evidence>
<proteinExistence type="inferred from homology"/>
<dbReference type="GO" id="GO:0005524">
    <property type="term" value="F:ATP binding"/>
    <property type="evidence" value="ECO:0007669"/>
    <property type="project" value="UniProtKB-UniRule"/>
</dbReference>
<dbReference type="GO" id="GO:0006171">
    <property type="term" value="P:cAMP biosynthetic process"/>
    <property type="evidence" value="ECO:0007669"/>
    <property type="project" value="InterPro"/>
</dbReference>
<dbReference type="SUPFAM" id="SSF143597">
    <property type="entry name" value="YojJ-like"/>
    <property type="match status" value="1"/>
</dbReference>
<dbReference type="PROSITE" id="PS51794">
    <property type="entry name" value="DAC"/>
    <property type="match status" value="1"/>
</dbReference>
<dbReference type="AlphaFoldDB" id="A0A2W7N7L2"/>
<evidence type="ECO:0000256" key="3">
    <source>
        <dbReference type="ARBA" id="ARBA00022679"/>
    </source>
</evidence>
<evidence type="ECO:0000256" key="4">
    <source>
        <dbReference type="ARBA" id="ARBA00022692"/>
    </source>
</evidence>
<dbReference type="Pfam" id="PF02457">
    <property type="entry name" value="DAC"/>
    <property type="match status" value="1"/>
</dbReference>
<keyword evidence="13" id="KW-1185">Reference proteome</keyword>
<evidence type="ECO:0000313" key="12">
    <source>
        <dbReference type="EMBL" id="PZX16385.1"/>
    </source>
</evidence>
<dbReference type="InterPro" id="IPR003390">
    <property type="entry name" value="DNA_integrity_scan_DisA_N"/>
</dbReference>
<organism evidence="12 13">
    <name type="scientific">Breznakibacter xylanolyticus</name>
    <dbReference type="NCBI Taxonomy" id="990"/>
    <lineage>
        <taxon>Bacteria</taxon>
        <taxon>Pseudomonadati</taxon>
        <taxon>Bacteroidota</taxon>
        <taxon>Bacteroidia</taxon>
        <taxon>Marinilabiliales</taxon>
        <taxon>Marinilabiliaceae</taxon>
        <taxon>Breznakibacter</taxon>
    </lineage>
</organism>
<evidence type="ECO:0000256" key="1">
    <source>
        <dbReference type="ARBA" id="ARBA00000877"/>
    </source>
</evidence>
<name>A0A2W7N7L2_9BACT</name>
<dbReference type="InterPro" id="IPR034701">
    <property type="entry name" value="CdaA"/>
</dbReference>
<evidence type="ECO:0000313" key="13">
    <source>
        <dbReference type="Proteomes" id="UP000249239"/>
    </source>
</evidence>
<comment type="caution">
    <text evidence="10">Lacks conserved residue(s) required for the propagation of feature annotation.</text>
</comment>
<keyword evidence="8 10" id="KW-1133">Transmembrane helix</keyword>
<keyword evidence="5 10" id="KW-0548">Nucleotidyltransferase</keyword>
<dbReference type="GO" id="GO:0106408">
    <property type="term" value="F:diadenylate cyclase activity"/>
    <property type="evidence" value="ECO:0007669"/>
    <property type="project" value="UniProtKB-EC"/>
</dbReference>
<keyword evidence="4 10" id="KW-0812">Transmembrane</keyword>
<dbReference type="GO" id="GO:0004016">
    <property type="term" value="F:adenylate cyclase activity"/>
    <property type="evidence" value="ECO:0007669"/>
    <property type="project" value="UniProtKB-UniRule"/>
</dbReference>
<evidence type="ECO:0000256" key="10">
    <source>
        <dbReference type="HAMAP-Rule" id="MF_01499"/>
    </source>
</evidence>
<comment type="catalytic activity">
    <reaction evidence="1 10">
        <text>2 ATP = 3',3'-c-di-AMP + 2 diphosphate</text>
        <dbReference type="Rhea" id="RHEA:35655"/>
        <dbReference type="ChEBI" id="CHEBI:30616"/>
        <dbReference type="ChEBI" id="CHEBI:33019"/>
        <dbReference type="ChEBI" id="CHEBI:71500"/>
        <dbReference type="EC" id="2.7.7.85"/>
    </reaction>
</comment>
<feature type="domain" description="DAC" evidence="11">
    <location>
        <begin position="78"/>
        <end position="238"/>
    </location>
</feature>
<dbReference type="InterPro" id="IPR050338">
    <property type="entry name" value="DisA"/>
</dbReference>
<dbReference type="PANTHER" id="PTHR34185">
    <property type="entry name" value="DIADENYLATE CYCLASE"/>
    <property type="match status" value="1"/>
</dbReference>
<dbReference type="RefSeq" id="WP_111445742.1">
    <property type="nucleotide sequence ID" value="NZ_QKZK01000013.1"/>
</dbReference>
<accession>A0A2W7N7L2</accession>
<evidence type="ECO:0000259" key="11">
    <source>
        <dbReference type="PROSITE" id="PS51794"/>
    </source>
</evidence>
<reference evidence="12 13" key="1">
    <citation type="submission" date="2018-06" db="EMBL/GenBank/DDBJ databases">
        <title>Genomic Encyclopedia of Archaeal and Bacterial Type Strains, Phase II (KMG-II): from individual species to whole genera.</title>
        <authorList>
            <person name="Goeker M."/>
        </authorList>
    </citation>
    <scope>NUCLEOTIDE SEQUENCE [LARGE SCALE GENOMIC DNA]</scope>
    <source>
        <strain evidence="12 13">DSM 6779</strain>
    </source>
</reference>
<dbReference type="InterPro" id="IPR014046">
    <property type="entry name" value="C-di-AMP_synthase"/>
</dbReference>
<dbReference type="EC" id="2.7.7.85" evidence="10"/>
<protein>
    <recommendedName>
        <fullName evidence="10">Diadenylate cyclase</fullName>
        <shortName evidence="10">DAC</shortName>
        <ecNumber evidence="10">2.7.7.85</ecNumber>
    </recommendedName>
    <alternativeName>
        <fullName evidence="10">Cyclic-di-AMP synthase</fullName>
        <shortName evidence="10">c-di-AMP synthase</shortName>
    </alternativeName>
</protein>
<dbReference type="HAMAP" id="MF_01499">
    <property type="entry name" value="DacA"/>
    <property type="match status" value="1"/>
</dbReference>
<dbReference type="InterPro" id="IPR045585">
    <property type="entry name" value="CdaA_N"/>
</dbReference>
<sequence length="246" mass="27743">MGFLEFRLIDLIDILLVAFLLYKTYRMVQGTIALNIFIGMFGFLILWVTIKALKMQLSSSILDNFVNVGVLALIVVFQQEIRRFFLHIGTKYKFTYSEGGKTRNTMVDPIVKACEDMSRSYTGALIVITRKAILQDYIDTGEKMQATPSARLIECLFFKNNPLHDGAIIISHNQIQAAACILPVSQNPNLPTQMGLRHRAAMGITESTDALAIVVSEEKGTISLFDKTNYKTHLTIEQLEEELLKM</sequence>
<evidence type="ECO:0000256" key="7">
    <source>
        <dbReference type="ARBA" id="ARBA00022840"/>
    </source>
</evidence>
<keyword evidence="6 10" id="KW-0547">Nucleotide-binding</keyword>
<comment type="function">
    <text evidence="10">Catalyzes the condensation of 2 ATP molecules into cyclic di-AMP (c-di-AMP), a second messenger used to regulate differing processes in different bacteria.</text>
</comment>
<evidence type="ECO:0000256" key="6">
    <source>
        <dbReference type="ARBA" id="ARBA00022741"/>
    </source>
</evidence>
<comment type="subunit">
    <text evidence="10">Probably a homodimer.</text>
</comment>
<evidence type="ECO:0000256" key="5">
    <source>
        <dbReference type="ARBA" id="ARBA00022695"/>
    </source>
</evidence>
<feature type="transmembrane region" description="Helical" evidence="10">
    <location>
        <begin position="32"/>
        <end position="50"/>
    </location>
</feature>
<dbReference type="EMBL" id="QKZK01000013">
    <property type="protein sequence ID" value="PZX16385.1"/>
    <property type="molecule type" value="Genomic_DNA"/>
</dbReference>
<evidence type="ECO:0000256" key="8">
    <source>
        <dbReference type="ARBA" id="ARBA00022989"/>
    </source>
</evidence>
<dbReference type="NCBIfam" id="TIGR00159">
    <property type="entry name" value="diadenylate cyclase CdaA"/>
    <property type="match status" value="1"/>
</dbReference>
<dbReference type="InterPro" id="IPR036888">
    <property type="entry name" value="DNA_integrity_DisA_N_sf"/>
</dbReference>
<dbReference type="Gene3D" id="3.40.1700.10">
    <property type="entry name" value="DNA integrity scanning protein, DisA, N-terminal domain"/>
    <property type="match status" value="1"/>
</dbReference>
<evidence type="ECO:0000256" key="2">
    <source>
        <dbReference type="ARBA" id="ARBA00022475"/>
    </source>
</evidence>
<dbReference type="PIRSF" id="PIRSF004793">
    <property type="entry name" value="UCP004793"/>
    <property type="match status" value="1"/>
</dbReference>
<gene>
    <name evidence="10" type="primary">dacA</name>
    <name evidence="12" type="ORF">LX69_01879</name>
</gene>
<comment type="similarity">
    <text evidence="10">Belongs to the adenylate cyclase family. DacA/CdaA subfamily.</text>
</comment>
<dbReference type="PANTHER" id="PTHR34185:SF1">
    <property type="entry name" value="DIADENYLATE CYCLASE"/>
    <property type="match status" value="1"/>
</dbReference>
<keyword evidence="3 10" id="KW-0808">Transferase</keyword>
<dbReference type="FunFam" id="3.40.1700.10:FF:000002">
    <property type="entry name" value="Diadenylate cyclase"/>
    <property type="match status" value="1"/>
</dbReference>
<keyword evidence="2 10" id="KW-1003">Cell membrane</keyword>